<proteinExistence type="predicted"/>
<name>A0A8S5T6P6_9CAUD</name>
<protein>
    <submittedName>
        <fullName evidence="2">Uncharacterized protein</fullName>
    </submittedName>
</protein>
<accession>A0A8S5T6P6</accession>
<dbReference type="EMBL" id="BK032758">
    <property type="protein sequence ID" value="DAF58655.1"/>
    <property type="molecule type" value="Genomic_DNA"/>
</dbReference>
<sequence length="60" mass="6676">MRGARARRFFSVRSRTRLPVGQVTGSGYHPQAQLPPHQNLHSTNPPGCNARRVLLLGFPL</sequence>
<evidence type="ECO:0000313" key="2">
    <source>
        <dbReference type="EMBL" id="DAF58655.1"/>
    </source>
</evidence>
<evidence type="ECO:0000256" key="1">
    <source>
        <dbReference type="SAM" id="MobiDB-lite"/>
    </source>
</evidence>
<reference evidence="2" key="1">
    <citation type="journal article" date="2021" name="Proc. Natl. Acad. Sci. U.S.A.">
        <title>A Catalog of Tens of Thousands of Viruses from Human Metagenomes Reveals Hidden Associations with Chronic Diseases.</title>
        <authorList>
            <person name="Tisza M.J."/>
            <person name="Buck C.B."/>
        </authorList>
    </citation>
    <scope>NUCLEOTIDE SEQUENCE</scope>
    <source>
        <strain evidence="2">Ct86u1</strain>
    </source>
</reference>
<organism evidence="2">
    <name type="scientific">Siphoviridae sp. ct86u1</name>
    <dbReference type="NCBI Taxonomy" id="2827789"/>
    <lineage>
        <taxon>Viruses</taxon>
        <taxon>Duplodnaviria</taxon>
        <taxon>Heunggongvirae</taxon>
        <taxon>Uroviricota</taxon>
        <taxon>Caudoviricetes</taxon>
    </lineage>
</organism>
<feature type="region of interest" description="Disordered" evidence="1">
    <location>
        <begin position="20"/>
        <end position="46"/>
    </location>
</feature>